<accession>A0ABS9MTK8</accession>
<dbReference type="EMBL" id="JAKNCT010000015">
    <property type="protein sequence ID" value="MCG5031877.1"/>
    <property type="molecule type" value="Genomic_DNA"/>
</dbReference>
<organism evidence="1 2">
    <name type="scientific">Mesosutterella porci</name>
    <dbReference type="NCBI Taxonomy" id="2915351"/>
    <lineage>
        <taxon>Bacteria</taxon>
        <taxon>Pseudomonadati</taxon>
        <taxon>Pseudomonadota</taxon>
        <taxon>Betaproteobacteria</taxon>
        <taxon>Burkholderiales</taxon>
        <taxon>Sutterellaceae</taxon>
        <taxon>Mesosutterella</taxon>
    </lineage>
</organism>
<keyword evidence="2" id="KW-1185">Reference proteome</keyword>
<comment type="caution">
    <text evidence="1">The sequence shown here is derived from an EMBL/GenBank/DDBJ whole genome shotgun (WGS) entry which is preliminary data.</text>
</comment>
<evidence type="ECO:0000313" key="1">
    <source>
        <dbReference type="EMBL" id="MCG5031877.1"/>
    </source>
</evidence>
<reference evidence="1 2" key="1">
    <citation type="submission" date="2022-02" db="EMBL/GenBank/DDBJ databases">
        <title>Mesosutterella porci, a novel member of the family Sutterellaceae from pig feces.</title>
        <authorList>
            <person name="Wylensek D."/>
            <person name="Clavel T."/>
        </authorList>
    </citation>
    <scope>NUCLEOTIDE SEQUENCE [LARGE SCALE GENOMIC DNA]</scope>
    <source>
        <strain evidence="2">oilRF-744-wt-GAM-9</strain>
    </source>
</reference>
<dbReference type="RefSeq" id="WP_237980505.1">
    <property type="nucleotide sequence ID" value="NZ_JAKNCT010000015.1"/>
</dbReference>
<proteinExistence type="predicted"/>
<gene>
    <name evidence="1" type="ORF">MAF45_10565</name>
</gene>
<dbReference type="Proteomes" id="UP001297600">
    <property type="component" value="Unassembled WGS sequence"/>
</dbReference>
<evidence type="ECO:0008006" key="3">
    <source>
        <dbReference type="Google" id="ProtNLM"/>
    </source>
</evidence>
<sequence>MDSFEAARIDRHAPFGPVIYITFRSKVFPDHATPRLKVNWGFGDGEEDLVPYVDDEVFIDPLDRFQDVDWRFCRGHSVSVKSEEGMDPVMWACRDNILNADPCFASFLDSTDRMEVYRDGRCLCRDR</sequence>
<evidence type="ECO:0000313" key="2">
    <source>
        <dbReference type="Proteomes" id="UP001297600"/>
    </source>
</evidence>
<protein>
    <recommendedName>
        <fullName evidence="3">PKD domain-containing protein</fullName>
    </recommendedName>
</protein>
<name>A0ABS9MTK8_9BURK</name>